<dbReference type="AlphaFoldDB" id="A0A317CGP2"/>
<evidence type="ECO:0000313" key="4">
    <source>
        <dbReference type="Proteomes" id="UP000245539"/>
    </source>
</evidence>
<gene>
    <name evidence="3" type="ORF">DKW60_15040</name>
</gene>
<keyword evidence="1" id="KW-0472">Membrane</keyword>
<dbReference type="InterPro" id="IPR002931">
    <property type="entry name" value="Transglutaminase-like"/>
</dbReference>
<feature type="transmembrane region" description="Helical" evidence="1">
    <location>
        <begin position="134"/>
        <end position="151"/>
    </location>
</feature>
<dbReference type="Pfam" id="PF11992">
    <property type="entry name" value="TgpA_N"/>
    <property type="match status" value="1"/>
</dbReference>
<dbReference type="SUPFAM" id="SSF54001">
    <property type="entry name" value="Cysteine proteinases"/>
    <property type="match status" value="1"/>
</dbReference>
<evidence type="ECO:0000313" key="3">
    <source>
        <dbReference type="EMBL" id="PWQ95392.1"/>
    </source>
</evidence>
<organism evidence="3 4">
    <name type="scientific">Leucothrix pacifica</name>
    <dbReference type="NCBI Taxonomy" id="1247513"/>
    <lineage>
        <taxon>Bacteria</taxon>
        <taxon>Pseudomonadati</taxon>
        <taxon>Pseudomonadota</taxon>
        <taxon>Gammaproteobacteria</taxon>
        <taxon>Thiotrichales</taxon>
        <taxon>Thiotrichaceae</taxon>
        <taxon>Leucothrix</taxon>
    </lineage>
</organism>
<evidence type="ECO:0000259" key="2">
    <source>
        <dbReference type="SMART" id="SM00460"/>
    </source>
</evidence>
<comment type="caution">
    <text evidence="3">The sequence shown here is derived from an EMBL/GenBank/DDBJ whole genome shotgun (WGS) entry which is preliminary data.</text>
</comment>
<dbReference type="Pfam" id="PF01841">
    <property type="entry name" value="Transglut_core"/>
    <property type="match status" value="1"/>
</dbReference>
<feature type="domain" description="Transglutaminase-like" evidence="2">
    <location>
        <begin position="422"/>
        <end position="493"/>
    </location>
</feature>
<dbReference type="InterPro" id="IPR025403">
    <property type="entry name" value="TgpA-like_C"/>
</dbReference>
<proteinExistence type="predicted"/>
<dbReference type="PANTHER" id="PTHR42736">
    <property type="entry name" value="PROTEIN-GLUTAMINE GAMMA-GLUTAMYLTRANSFERASE"/>
    <property type="match status" value="1"/>
</dbReference>
<feature type="transmembrane region" description="Helical" evidence="1">
    <location>
        <begin position="110"/>
        <end position="128"/>
    </location>
</feature>
<feature type="transmembrane region" description="Helical" evidence="1">
    <location>
        <begin position="63"/>
        <end position="79"/>
    </location>
</feature>
<feature type="transmembrane region" description="Helical" evidence="1">
    <location>
        <begin position="570"/>
        <end position="591"/>
    </location>
</feature>
<feature type="transmembrane region" description="Helical" evidence="1">
    <location>
        <begin position="85"/>
        <end position="103"/>
    </location>
</feature>
<dbReference type="Gene3D" id="3.10.620.30">
    <property type="match status" value="1"/>
</dbReference>
<dbReference type="Pfam" id="PF13559">
    <property type="entry name" value="DUF4129"/>
    <property type="match status" value="1"/>
</dbReference>
<dbReference type="PANTHER" id="PTHR42736:SF1">
    <property type="entry name" value="PROTEIN-GLUTAMINE GAMMA-GLUTAMYLTRANSFERASE"/>
    <property type="match status" value="1"/>
</dbReference>
<dbReference type="SMART" id="SM00460">
    <property type="entry name" value="TGc"/>
    <property type="match status" value="1"/>
</dbReference>
<dbReference type="EMBL" id="QGKM01000046">
    <property type="protein sequence ID" value="PWQ95392.1"/>
    <property type="molecule type" value="Genomic_DNA"/>
</dbReference>
<sequence length="678" mass="76723">MLDNDYQISRQVTYRGMVWLLAAQLIVMLPFAFNLPVWLVPVMLAATYWRIRVIKGHSAQPKLLVRLFVITLGVAGVLASDMTLLSLDTMVSLLLLGFAFKSLEVVKQRDALVVVFIGYFLVAISFLFSQSILAGAYGVISLIILTGALIANQQSPAQQLSQYATRSSLSTAALMLLQCLPLMALVFVLMPRFSPLWVIPSFESHAKTGVGDTMAPGDIANLSKSDELAFRVSFTDKTPAADELYWRGLVLNHFDGVTWSQLEHEYDTEDLKSELSFKQPWESDNIELRGDPMEYEAIYEKTGQPWLFTLTPTTRASGKILQLGDYRVMSRGDIQSSLLMKAISYPDAIRDVELTDYSRKVALQLPETGNPKSRELAKQWRAEAGSDQAYIDKVLDHYHQENYYYTLRPPLLGDSDTIDKFLFESLRGFCSHYSGSFVFLMRAAGIPARIVVGYLGGEWSESGDFVSIRQYDAHAWTEVWLAGKGWVRIDPTARVAPSRVEGGLEAAVEYEGSFLEDQLFSVRQFKWLDGIRAKMDAIQYGWKRWILGYDKASQANLLKMILDKLSSVPLAALVGLLFLGIFLLWFVMLGLMKKRSYEAYEHRLYRKFCKQLEKRGIKREPKQTATEFALLASQKVPDKADDILSFSLLYQRLCYEPNGTTDGQDSLKKMRRLLRQIA</sequence>
<evidence type="ECO:0000256" key="1">
    <source>
        <dbReference type="SAM" id="Phobius"/>
    </source>
</evidence>
<protein>
    <submittedName>
        <fullName evidence="3">DUF3488 domain-containing protein</fullName>
    </submittedName>
</protein>
<name>A0A317CGP2_9GAMM</name>
<dbReference type="InterPro" id="IPR021878">
    <property type="entry name" value="TgpA_N"/>
</dbReference>
<dbReference type="Proteomes" id="UP000245539">
    <property type="component" value="Unassembled WGS sequence"/>
</dbReference>
<feature type="transmembrane region" description="Helical" evidence="1">
    <location>
        <begin position="172"/>
        <end position="190"/>
    </location>
</feature>
<dbReference type="OrthoDB" id="9804872at2"/>
<keyword evidence="4" id="KW-1185">Reference proteome</keyword>
<keyword evidence="1" id="KW-0812">Transmembrane</keyword>
<accession>A0A317CGP2</accession>
<dbReference type="InterPro" id="IPR052901">
    <property type="entry name" value="Bact_TGase-like"/>
</dbReference>
<dbReference type="InterPro" id="IPR038765">
    <property type="entry name" value="Papain-like_cys_pep_sf"/>
</dbReference>
<keyword evidence="1" id="KW-1133">Transmembrane helix</keyword>
<dbReference type="RefSeq" id="WP_109838482.1">
    <property type="nucleotide sequence ID" value="NZ_QGKM01000046.1"/>
</dbReference>
<reference evidence="3 4" key="1">
    <citation type="submission" date="2018-05" db="EMBL/GenBank/DDBJ databases">
        <title>Leucothrix arctica sp. nov., isolated from Arctic seawater.</title>
        <authorList>
            <person name="Choi A."/>
            <person name="Baek K."/>
        </authorList>
    </citation>
    <scope>NUCLEOTIDE SEQUENCE [LARGE SCALE GENOMIC DNA]</scope>
    <source>
        <strain evidence="3 4">JCM 18388</strain>
    </source>
</reference>